<gene>
    <name evidence="1" type="ORF">Pen02_09850</name>
</gene>
<organism evidence="1 2">
    <name type="scientific">Plantactinospora endophytica</name>
    <dbReference type="NCBI Taxonomy" id="673535"/>
    <lineage>
        <taxon>Bacteria</taxon>
        <taxon>Bacillati</taxon>
        <taxon>Actinomycetota</taxon>
        <taxon>Actinomycetes</taxon>
        <taxon>Micromonosporales</taxon>
        <taxon>Micromonosporaceae</taxon>
        <taxon>Plantactinospora</taxon>
    </lineage>
</organism>
<name>A0ABQ4DUA7_9ACTN</name>
<dbReference type="Proteomes" id="UP000646749">
    <property type="component" value="Unassembled WGS sequence"/>
</dbReference>
<reference evidence="1 2" key="1">
    <citation type="submission" date="2021-01" db="EMBL/GenBank/DDBJ databases">
        <title>Whole genome shotgun sequence of Plantactinospora endophytica NBRC 110450.</title>
        <authorList>
            <person name="Komaki H."/>
            <person name="Tamura T."/>
        </authorList>
    </citation>
    <scope>NUCLEOTIDE SEQUENCE [LARGE SCALE GENOMIC DNA]</scope>
    <source>
        <strain evidence="1 2">NBRC 110450</strain>
    </source>
</reference>
<comment type="caution">
    <text evidence="1">The sequence shown here is derived from an EMBL/GenBank/DDBJ whole genome shotgun (WGS) entry which is preliminary data.</text>
</comment>
<keyword evidence="2" id="KW-1185">Reference proteome</keyword>
<proteinExistence type="predicted"/>
<accession>A0ABQ4DUA7</accession>
<protein>
    <submittedName>
        <fullName evidence="1">Uncharacterized protein</fullName>
    </submittedName>
</protein>
<evidence type="ECO:0000313" key="1">
    <source>
        <dbReference type="EMBL" id="GIG86049.1"/>
    </source>
</evidence>
<sequence>MKIGRGTKPYHRRNWRRLWRYCRCGLRWRCPDSVDLVPMPYAPVVPPAPGRLRAYNRRSGWDASTRPYLENSRVGALRPARAARIRDGERV</sequence>
<evidence type="ECO:0000313" key="2">
    <source>
        <dbReference type="Proteomes" id="UP000646749"/>
    </source>
</evidence>
<dbReference type="EMBL" id="BONW01000002">
    <property type="protein sequence ID" value="GIG86049.1"/>
    <property type="molecule type" value="Genomic_DNA"/>
</dbReference>